<evidence type="ECO:0000256" key="1">
    <source>
        <dbReference type="ARBA" id="ARBA00001946"/>
    </source>
</evidence>
<organism evidence="6 7">
    <name type="scientific">Acinetobacter celticus</name>
    <dbReference type="NCBI Taxonomy" id="1891224"/>
    <lineage>
        <taxon>Bacteria</taxon>
        <taxon>Pseudomonadati</taxon>
        <taxon>Pseudomonadota</taxon>
        <taxon>Gammaproteobacteria</taxon>
        <taxon>Moraxellales</taxon>
        <taxon>Moraxellaceae</taxon>
        <taxon>Acinetobacter</taxon>
    </lineage>
</organism>
<accession>A0A1C3CVE3</accession>
<dbReference type="PANTHER" id="PTHR45138:SF9">
    <property type="entry name" value="DIGUANYLATE CYCLASE DGCM-RELATED"/>
    <property type="match status" value="1"/>
</dbReference>
<dbReference type="CDD" id="cd01949">
    <property type="entry name" value="GGDEF"/>
    <property type="match status" value="1"/>
</dbReference>
<dbReference type="GO" id="GO:0052621">
    <property type="term" value="F:diguanylate cyclase activity"/>
    <property type="evidence" value="ECO:0007669"/>
    <property type="project" value="UniProtKB-EC"/>
</dbReference>
<dbReference type="RefSeq" id="WP_068888157.1">
    <property type="nucleotide sequence ID" value="NZ_CBCRUU010000004.1"/>
</dbReference>
<keyword evidence="4" id="KW-0812">Transmembrane</keyword>
<evidence type="ECO:0000256" key="4">
    <source>
        <dbReference type="SAM" id="Phobius"/>
    </source>
</evidence>
<reference evidence="6 7" key="1">
    <citation type="submission" date="2016-07" db="EMBL/GenBank/DDBJ databases">
        <title>Acinetobacter sp. ANC 4603.</title>
        <authorList>
            <person name="Radolfova-Krizova L."/>
            <person name="Nemec A."/>
        </authorList>
    </citation>
    <scope>NUCLEOTIDE SEQUENCE [LARGE SCALE GENOMIC DNA]</scope>
    <source>
        <strain evidence="6 7">ANC 4603</strain>
    </source>
</reference>
<evidence type="ECO:0000313" key="7">
    <source>
        <dbReference type="Proteomes" id="UP000186553"/>
    </source>
</evidence>
<dbReference type="Gene3D" id="3.30.70.270">
    <property type="match status" value="1"/>
</dbReference>
<comment type="caution">
    <text evidence="6">The sequence shown here is derived from an EMBL/GenBank/DDBJ whole genome shotgun (WGS) entry which is preliminary data.</text>
</comment>
<dbReference type="STRING" id="1891224.BBP83_09190"/>
<sequence>MKLEGSKLLNRDEIQALISRGLNYVLFSKTLERIYKKQYQNEAALEFRFRGPIILLLYLYLSYGIYQNISASEQVHQWFALYSWVGVIVLVAWALSFIRKLDPYFDVYTGAGCTAAVAISFVVITLIDNTNNDALFHVAMMYAVIIIYSFVGLRFYTAIIAGWGGGLIAIAITKYLNYPIDWTILNRTYTFSSFLGMALAYAIDRQHRENYLQNCIIELNQLEMNKQSQQLELLSQLDALTGLANRRHLTLILDQQWHTALRYQMPISILMIDIDFFKEYNDHLGHLAGDVCLQKIAHELKNSTSRSNDLAARYGGEEFLLLFPMLNESQIEQIAKKLINQIISLALPHTASSIAEIVTVSIGTATIIPTESDQISEFIQRADEALYLAKSNGRNQYCISKKSIA</sequence>
<protein>
    <recommendedName>
        <fullName evidence="2">diguanylate cyclase</fullName>
        <ecNumber evidence="2">2.7.7.65</ecNumber>
    </recommendedName>
</protein>
<dbReference type="InterPro" id="IPR029787">
    <property type="entry name" value="Nucleotide_cyclase"/>
</dbReference>
<dbReference type="InterPro" id="IPR050469">
    <property type="entry name" value="Diguanylate_Cyclase"/>
</dbReference>
<comment type="catalytic activity">
    <reaction evidence="3">
        <text>2 GTP = 3',3'-c-di-GMP + 2 diphosphate</text>
        <dbReference type="Rhea" id="RHEA:24898"/>
        <dbReference type="ChEBI" id="CHEBI:33019"/>
        <dbReference type="ChEBI" id="CHEBI:37565"/>
        <dbReference type="ChEBI" id="CHEBI:58805"/>
        <dbReference type="EC" id="2.7.7.65"/>
    </reaction>
</comment>
<dbReference type="Pfam" id="PF00990">
    <property type="entry name" value="GGDEF"/>
    <property type="match status" value="1"/>
</dbReference>
<dbReference type="AlphaFoldDB" id="A0A1C3CVE3"/>
<keyword evidence="4" id="KW-0472">Membrane</keyword>
<feature type="domain" description="GGDEF" evidence="5">
    <location>
        <begin position="265"/>
        <end position="402"/>
    </location>
</feature>
<dbReference type="EMBL" id="MBDL01000010">
    <property type="protein sequence ID" value="ODA12724.1"/>
    <property type="molecule type" value="Genomic_DNA"/>
</dbReference>
<dbReference type="Proteomes" id="UP000186553">
    <property type="component" value="Unassembled WGS sequence"/>
</dbReference>
<dbReference type="GO" id="GO:0005886">
    <property type="term" value="C:plasma membrane"/>
    <property type="evidence" value="ECO:0007669"/>
    <property type="project" value="TreeGrafter"/>
</dbReference>
<evidence type="ECO:0000259" key="5">
    <source>
        <dbReference type="PROSITE" id="PS50887"/>
    </source>
</evidence>
<dbReference type="FunFam" id="3.30.70.270:FF:000001">
    <property type="entry name" value="Diguanylate cyclase domain protein"/>
    <property type="match status" value="1"/>
</dbReference>
<proteinExistence type="predicted"/>
<feature type="transmembrane region" description="Helical" evidence="4">
    <location>
        <begin position="47"/>
        <end position="66"/>
    </location>
</feature>
<dbReference type="SUPFAM" id="SSF55073">
    <property type="entry name" value="Nucleotide cyclase"/>
    <property type="match status" value="1"/>
</dbReference>
<comment type="cofactor">
    <cofactor evidence="1">
        <name>Mg(2+)</name>
        <dbReference type="ChEBI" id="CHEBI:18420"/>
    </cofactor>
</comment>
<evidence type="ECO:0000256" key="3">
    <source>
        <dbReference type="ARBA" id="ARBA00034247"/>
    </source>
</evidence>
<keyword evidence="7" id="KW-1185">Reference proteome</keyword>
<evidence type="ECO:0000256" key="2">
    <source>
        <dbReference type="ARBA" id="ARBA00012528"/>
    </source>
</evidence>
<dbReference type="NCBIfam" id="TIGR00254">
    <property type="entry name" value="GGDEF"/>
    <property type="match status" value="1"/>
</dbReference>
<dbReference type="GO" id="GO:0043709">
    <property type="term" value="P:cell adhesion involved in single-species biofilm formation"/>
    <property type="evidence" value="ECO:0007669"/>
    <property type="project" value="TreeGrafter"/>
</dbReference>
<evidence type="ECO:0000313" key="6">
    <source>
        <dbReference type="EMBL" id="ODA12724.1"/>
    </source>
</evidence>
<feature type="transmembrane region" description="Helical" evidence="4">
    <location>
        <begin position="158"/>
        <end position="178"/>
    </location>
</feature>
<feature type="transmembrane region" description="Helical" evidence="4">
    <location>
        <begin position="78"/>
        <end position="98"/>
    </location>
</feature>
<dbReference type="PANTHER" id="PTHR45138">
    <property type="entry name" value="REGULATORY COMPONENTS OF SENSORY TRANSDUCTION SYSTEM"/>
    <property type="match status" value="1"/>
</dbReference>
<dbReference type="EC" id="2.7.7.65" evidence="2"/>
<name>A0A1C3CVE3_9GAMM</name>
<dbReference type="GO" id="GO:1902201">
    <property type="term" value="P:negative regulation of bacterial-type flagellum-dependent cell motility"/>
    <property type="evidence" value="ECO:0007669"/>
    <property type="project" value="TreeGrafter"/>
</dbReference>
<feature type="transmembrane region" description="Helical" evidence="4">
    <location>
        <begin position="184"/>
        <end position="203"/>
    </location>
</feature>
<feature type="transmembrane region" description="Helical" evidence="4">
    <location>
        <begin position="134"/>
        <end position="151"/>
    </location>
</feature>
<dbReference type="InterPro" id="IPR043128">
    <property type="entry name" value="Rev_trsase/Diguanyl_cyclase"/>
</dbReference>
<dbReference type="PROSITE" id="PS50887">
    <property type="entry name" value="GGDEF"/>
    <property type="match status" value="1"/>
</dbReference>
<keyword evidence="4" id="KW-1133">Transmembrane helix</keyword>
<dbReference type="OrthoDB" id="9812260at2"/>
<gene>
    <name evidence="6" type="ORF">BBP83_09190</name>
</gene>
<feature type="transmembrane region" description="Helical" evidence="4">
    <location>
        <begin position="105"/>
        <end position="128"/>
    </location>
</feature>
<dbReference type="SMART" id="SM00267">
    <property type="entry name" value="GGDEF"/>
    <property type="match status" value="1"/>
</dbReference>
<dbReference type="InterPro" id="IPR000160">
    <property type="entry name" value="GGDEF_dom"/>
</dbReference>